<evidence type="ECO:0000313" key="2">
    <source>
        <dbReference type="EMBL" id="JAH20538.1"/>
    </source>
</evidence>
<dbReference type="EMBL" id="GBXM01088039">
    <property type="protein sequence ID" value="JAH20538.1"/>
    <property type="molecule type" value="Transcribed_RNA"/>
</dbReference>
<protein>
    <submittedName>
        <fullName evidence="2">Uncharacterized protein</fullName>
    </submittedName>
</protein>
<accession>A0A0E9QWP8</accession>
<organism evidence="2">
    <name type="scientific">Anguilla anguilla</name>
    <name type="common">European freshwater eel</name>
    <name type="synonym">Muraena anguilla</name>
    <dbReference type="NCBI Taxonomy" id="7936"/>
    <lineage>
        <taxon>Eukaryota</taxon>
        <taxon>Metazoa</taxon>
        <taxon>Chordata</taxon>
        <taxon>Craniata</taxon>
        <taxon>Vertebrata</taxon>
        <taxon>Euteleostomi</taxon>
        <taxon>Actinopterygii</taxon>
        <taxon>Neopterygii</taxon>
        <taxon>Teleostei</taxon>
        <taxon>Anguilliformes</taxon>
        <taxon>Anguillidae</taxon>
        <taxon>Anguilla</taxon>
    </lineage>
</organism>
<reference evidence="2" key="1">
    <citation type="submission" date="2014-11" db="EMBL/GenBank/DDBJ databases">
        <authorList>
            <person name="Amaro Gonzalez C."/>
        </authorList>
    </citation>
    <scope>NUCLEOTIDE SEQUENCE</scope>
</reference>
<feature type="region of interest" description="Disordered" evidence="1">
    <location>
        <begin position="1"/>
        <end position="20"/>
    </location>
</feature>
<evidence type="ECO:0000256" key="1">
    <source>
        <dbReference type="SAM" id="MobiDB-lite"/>
    </source>
</evidence>
<sequence>MNRWKHKRAFEPSPLTKGQR</sequence>
<name>A0A0E9QWP8_ANGAN</name>
<dbReference type="AlphaFoldDB" id="A0A0E9QWP8"/>
<reference evidence="2" key="2">
    <citation type="journal article" date="2015" name="Fish Shellfish Immunol.">
        <title>Early steps in the European eel (Anguilla anguilla)-Vibrio vulnificus interaction in the gills: Role of the RtxA13 toxin.</title>
        <authorList>
            <person name="Callol A."/>
            <person name="Pajuelo D."/>
            <person name="Ebbesson L."/>
            <person name="Teles M."/>
            <person name="MacKenzie S."/>
            <person name="Amaro C."/>
        </authorList>
    </citation>
    <scope>NUCLEOTIDE SEQUENCE</scope>
</reference>
<proteinExistence type="predicted"/>